<protein>
    <submittedName>
        <fullName evidence="1">Uncharacterized protein</fullName>
    </submittedName>
</protein>
<evidence type="ECO:0000313" key="3">
    <source>
        <dbReference type="Proteomes" id="UP000501926"/>
    </source>
</evidence>
<accession>Q1Q6E4</accession>
<dbReference type="Proteomes" id="UP000501926">
    <property type="component" value="Chromosome"/>
</dbReference>
<sequence>MISNFDQTILSAAAFITNQPFLIVCNIPKRKSLPTSLSRGWERFFPFSTIPLTE</sequence>
<reference evidence="1" key="1">
    <citation type="journal article" date="2006" name="Nature">
        <title>Deciphering the evolution and metabolism of an anammox bacterium from a community genome.</title>
        <authorList>
            <person name="Strous M."/>
            <person name="Pelletier E."/>
            <person name="Mangenot S."/>
            <person name="Rattei T."/>
            <person name="Lehner A."/>
            <person name="Taylor M.W."/>
            <person name="Horn M."/>
            <person name="Daims H."/>
            <person name="Bartol-Mavel D."/>
            <person name="Wincker P."/>
            <person name="Barbe V."/>
            <person name="Fonknechten N."/>
            <person name="Vallenet D."/>
            <person name="Segurens B."/>
            <person name="Schenowitz-Truong C."/>
            <person name="Medigue C."/>
            <person name="Collingro A."/>
            <person name="Snel B."/>
            <person name="Dutilh B.E."/>
            <person name="OpDenCamp H.J.M."/>
            <person name="vanDerDrift C."/>
            <person name="Cirpus I."/>
            <person name="vanDePas-Schoonen K.T."/>
            <person name="Harhangi H.R."/>
            <person name="vanNiftrik L."/>
            <person name="Schmid M."/>
            <person name="Keltjens J."/>
            <person name="vanDeVossenberg J."/>
            <person name="Kartal B."/>
            <person name="Meier H."/>
            <person name="Frishman D."/>
            <person name="Huynen M.A."/>
            <person name="Mewes H."/>
            <person name="Weissenbach J."/>
            <person name="Jetten M.S.M."/>
            <person name="Wagner M."/>
            <person name="LePaslier D."/>
        </authorList>
    </citation>
    <scope>NUCLEOTIDE SEQUENCE</scope>
</reference>
<dbReference type="AlphaFoldDB" id="Q1Q6E4"/>
<name>Q1Q6E4_KUEST</name>
<evidence type="ECO:0000313" key="2">
    <source>
        <dbReference type="EMBL" id="QII13047.1"/>
    </source>
</evidence>
<reference evidence="1" key="2">
    <citation type="submission" date="2006-01" db="EMBL/GenBank/DDBJ databases">
        <authorList>
            <person name="Genoscope"/>
        </authorList>
    </citation>
    <scope>NUCLEOTIDE SEQUENCE</scope>
</reference>
<gene>
    <name evidence="2" type="ORF">KsCSTR_36680</name>
    <name evidence="1" type="ORF">kuste2404</name>
</gene>
<evidence type="ECO:0000313" key="1">
    <source>
        <dbReference type="EMBL" id="CAJ73150.1"/>
    </source>
</evidence>
<dbReference type="EMBL" id="CP049055">
    <property type="protein sequence ID" value="QII13047.1"/>
    <property type="molecule type" value="Genomic_DNA"/>
</dbReference>
<organism evidence="1">
    <name type="scientific">Kuenenia stuttgartiensis</name>
    <dbReference type="NCBI Taxonomy" id="174633"/>
    <lineage>
        <taxon>Bacteria</taxon>
        <taxon>Pseudomonadati</taxon>
        <taxon>Planctomycetota</taxon>
        <taxon>Candidatus Brocadiia</taxon>
        <taxon>Candidatus Brocadiales</taxon>
        <taxon>Candidatus Brocadiaceae</taxon>
        <taxon>Candidatus Kuenenia</taxon>
    </lineage>
</organism>
<reference evidence="2 3" key="3">
    <citation type="submission" date="2020-02" db="EMBL/GenBank/DDBJ databases">
        <title>Newly sequenced genome of strain CSTR1 showed variability in Candidatus Kuenenia stuttgartiensis genomes.</title>
        <authorList>
            <person name="Ding C."/>
            <person name="Adrian L."/>
        </authorList>
    </citation>
    <scope>NUCLEOTIDE SEQUENCE [LARGE SCALE GENOMIC DNA]</scope>
    <source>
        <strain evidence="2 3">CSTR1</strain>
    </source>
</reference>
<dbReference type="EMBL" id="CT573071">
    <property type="protein sequence ID" value="CAJ73150.1"/>
    <property type="molecule type" value="Genomic_DNA"/>
</dbReference>
<proteinExistence type="predicted"/>